<dbReference type="InterPro" id="IPR000878">
    <property type="entry name" value="4pyrrol_Mease"/>
</dbReference>
<dbReference type="Gramene" id="CMB055CT">
    <property type="protein sequence ID" value="CMB055CT"/>
    <property type="gene ID" value="CMB055C"/>
</dbReference>
<reference evidence="8 9" key="2">
    <citation type="journal article" date="2007" name="BMC Biol.">
        <title>A 100%-complete sequence reveals unusually simple genomic features in the hot-spring red alga Cyanidioschyzon merolae.</title>
        <authorList>
            <person name="Nozaki H."/>
            <person name="Takano H."/>
            <person name="Misumi O."/>
            <person name="Terasawa K."/>
            <person name="Matsuzaki M."/>
            <person name="Maruyama S."/>
            <person name="Nishida K."/>
            <person name="Yagisawa F."/>
            <person name="Yoshida Y."/>
            <person name="Fujiwara T."/>
            <person name="Takio S."/>
            <person name="Tamura K."/>
            <person name="Chung S.J."/>
            <person name="Nakamura S."/>
            <person name="Kuroiwa H."/>
            <person name="Tanaka K."/>
            <person name="Sato N."/>
            <person name="Kuroiwa T."/>
        </authorList>
    </citation>
    <scope>NUCLEOTIDE SEQUENCE [LARGE SCALE GENOMIC DNA]</scope>
    <source>
        <strain evidence="8 9">10D</strain>
    </source>
</reference>
<reference evidence="8 9" key="1">
    <citation type="journal article" date="2004" name="Nature">
        <title>Genome sequence of the ultrasmall unicellular red alga Cyanidioschyzon merolae 10D.</title>
        <authorList>
            <person name="Matsuzaki M."/>
            <person name="Misumi O."/>
            <person name="Shin-i T."/>
            <person name="Maruyama S."/>
            <person name="Takahara M."/>
            <person name="Miyagishima S."/>
            <person name="Mori T."/>
            <person name="Nishida K."/>
            <person name="Yagisawa F."/>
            <person name="Nishida K."/>
            <person name="Yoshida Y."/>
            <person name="Nishimura Y."/>
            <person name="Nakao S."/>
            <person name="Kobayashi T."/>
            <person name="Momoyama Y."/>
            <person name="Higashiyama T."/>
            <person name="Minoda A."/>
            <person name="Sano M."/>
            <person name="Nomoto H."/>
            <person name="Oishi K."/>
            <person name="Hayashi H."/>
            <person name="Ohta F."/>
            <person name="Nishizaka S."/>
            <person name="Haga S."/>
            <person name="Miura S."/>
            <person name="Morishita T."/>
            <person name="Kabeya Y."/>
            <person name="Terasawa K."/>
            <person name="Suzuki Y."/>
            <person name="Ishii Y."/>
            <person name="Asakawa S."/>
            <person name="Takano H."/>
            <person name="Ohta N."/>
            <person name="Kuroiwa H."/>
            <person name="Tanaka K."/>
            <person name="Shimizu N."/>
            <person name="Sugano S."/>
            <person name="Sato N."/>
            <person name="Nozaki H."/>
            <person name="Ogasawara N."/>
            <person name="Kohara Y."/>
            <person name="Kuroiwa T."/>
        </authorList>
    </citation>
    <scope>NUCLEOTIDE SEQUENCE [LARGE SCALE GENOMIC DNA]</scope>
    <source>
        <strain evidence="8 9">10D</strain>
    </source>
</reference>
<dbReference type="InterPro" id="IPR050161">
    <property type="entry name" value="Siro_Cobalamin_biosynth"/>
</dbReference>
<dbReference type="GO" id="GO:0004851">
    <property type="term" value="F:uroporphyrin-III C-methyltransferase activity"/>
    <property type="evidence" value="ECO:0007669"/>
    <property type="project" value="UniProtKB-EC"/>
</dbReference>
<dbReference type="EMBL" id="AP006484">
    <property type="protein sequence ID" value="BAM78874.1"/>
    <property type="molecule type" value="Genomic_DNA"/>
</dbReference>
<keyword evidence="4" id="KW-0949">S-adenosyl-L-methionine</keyword>
<dbReference type="Gene3D" id="3.30.950.10">
    <property type="entry name" value="Methyltransferase, Cobalt-precorrin-4 Transmethylase, Domain 2"/>
    <property type="match status" value="1"/>
</dbReference>
<dbReference type="Gene3D" id="3.40.1010.10">
    <property type="entry name" value="Cobalt-precorrin-4 Transmethylase, Domain 1"/>
    <property type="match status" value="1"/>
</dbReference>
<keyword evidence="2 6" id="KW-0489">Methyltransferase</keyword>
<proteinExistence type="inferred from homology"/>
<accession>M1V6F4</accession>
<evidence type="ECO:0000256" key="4">
    <source>
        <dbReference type="ARBA" id="ARBA00022691"/>
    </source>
</evidence>
<dbReference type="STRING" id="280699.M1V6F4"/>
<dbReference type="eggNOG" id="KOG1527">
    <property type="taxonomic scope" value="Eukaryota"/>
</dbReference>
<gene>
    <name evidence="8" type="ORF">CYME_CMB055C</name>
</gene>
<keyword evidence="3 6" id="KW-0808">Transferase</keyword>
<feature type="domain" description="Tetrapyrrole methylase" evidence="7">
    <location>
        <begin position="105"/>
        <end position="298"/>
    </location>
</feature>
<evidence type="ECO:0000313" key="8">
    <source>
        <dbReference type="EMBL" id="BAM78874.1"/>
    </source>
</evidence>
<dbReference type="FunFam" id="3.40.1010.10:FF:000001">
    <property type="entry name" value="Siroheme synthase"/>
    <property type="match status" value="1"/>
</dbReference>
<dbReference type="InterPro" id="IPR003043">
    <property type="entry name" value="Uropor_MeTrfase_CS"/>
</dbReference>
<dbReference type="RefSeq" id="XP_005535160.1">
    <property type="nucleotide sequence ID" value="XM_005535103.1"/>
</dbReference>
<keyword evidence="9" id="KW-1185">Reference proteome</keyword>
<dbReference type="InterPro" id="IPR035996">
    <property type="entry name" value="4pyrrol_Methylase_sf"/>
</dbReference>
<dbReference type="InterPro" id="IPR014776">
    <property type="entry name" value="4pyrrole_Mease_sub2"/>
</dbReference>
<comment type="similarity">
    <text evidence="6">Belongs to the precorrin methyltransferase family.</text>
</comment>
<dbReference type="KEGG" id="cme:CYME_CMB055C"/>
<evidence type="ECO:0000256" key="3">
    <source>
        <dbReference type="ARBA" id="ARBA00022679"/>
    </source>
</evidence>
<dbReference type="GO" id="GO:0019354">
    <property type="term" value="P:siroheme biosynthetic process"/>
    <property type="evidence" value="ECO:0007669"/>
    <property type="project" value="TreeGrafter"/>
</dbReference>
<dbReference type="InterPro" id="IPR014777">
    <property type="entry name" value="4pyrrole_Mease_sub1"/>
</dbReference>
<sequence>MTRLYGGKLGLELCFQSYLGSGFALPSTFEKRPVQCCGQPGKTTRKLLQSRVRRTRTTQARRGPHGQWPDNRLAEFATKSGKQRPIFVPVASAVPPAPEYAVPGTVYLVGAGPGAYELLTLRACSLLRTADVVLYDDLAQGLISEELWNRLNRNNPPSLTLCVGKQRYKQREINELMVHQAKNLNRSVLRLKCGDPSLFGRLHEEVAALRESQIPYVVVPGVSSCTAAPIAAGIFLTERQHGRSVLLLSGHDASEIPYEAAACAADTLVLLMVGRNLSAVAARLLDQLSPNVPVALCSTVDGLQWRGTLQAAATGEATQFLVDAKTGELRTTVAVIGAVVQDITSPGQIAGVFQT</sequence>
<dbReference type="PROSITE" id="PS00840">
    <property type="entry name" value="SUMT_2"/>
    <property type="match status" value="1"/>
</dbReference>
<dbReference type="OMA" id="TPAWVVE"/>
<dbReference type="Pfam" id="PF00590">
    <property type="entry name" value="TP_methylase"/>
    <property type="match status" value="1"/>
</dbReference>
<evidence type="ECO:0000256" key="1">
    <source>
        <dbReference type="ARBA" id="ARBA00012162"/>
    </source>
</evidence>
<dbReference type="OrthoDB" id="508204at2759"/>
<dbReference type="Proteomes" id="UP000007014">
    <property type="component" value="Chromosome 2"/>
</dbReference>
<evidence type="ECO:0000256" key="5">
    <source>
        <dbReference type="ARBA" id="ARBA00023244"/>
    </source>
</evidence>
<dbReference type="PANTHER" id="PTHR45790">
    <property type="entry name" value="SIROHEME SYNTHASE-RELATED"/>
    <property type="match status" value="1"/>
</dbReference>
<dbReference type="PROSITE" id="PS00839">
    <property type="entry name" value="SUMT_1"/>
    <property type="match status" value="1"/>
</dbReference>
<evidence type="ECO:0000259" key="7">
    <source>
        <dbReference type="Pfam" id="PF00590"/>
    </source>
</evidence>
<evidence type="ECO:0000256" key="2">
    <source>
        <dbReference type="ARBA" id="ARBA00022603"/>
    </source>
</evidence>
<dbReference type="GO" id="GO:0032259">
    <property type="term" value="P:methylation"/>
    <property type="evidence" value="ECO:0007669"/>
    <property type="project" value="UniProtKB-KW"/>
</dbReference>
<protein>
    <recommendedName>
        <fullName evidence="1">uroporphyrinogen-III C-methyltransferase</fullName>
        <ecNumber evidence="1">2.1.1.107</ecNumber>
    </recommendedName>
</protein>
<keyword evidence="5" id="KW-0627">Porphyrin biosynthesis</keyword>
<dbReference type="HOGENOM" id="CLU_781585_0_0_1"/>
<evidence type="ECO:0000256" key="6">
    <source>
        <dbReference type="RuleBase" id="RU003960"/>
    </source>
</evidence>
<dbReference type="EC" id="2.1.1.107" evidence="1"/>
<dbReference type="SUPFAM" id="SSF53790">
    <property type="entry name" value="Tetrapyrrole methylase"/>
    <property type="match status" value="1"/>
</dbReference>
<organism evidence="8 9">
    <name type="scientific">Cyanidioschyzon merolae (strain NIES-3377 / 10D)</name>
    <name type="common">Unicellular red alga</name>
    <dbReference type="NCBI Taxonomy" id="280699"/>
    <lineage>
        <taxon>Eukaryota</taxon>
        <taxon>Rhodophyta</taxon>
        <taxon>Bangiophyceae</taxon>
        <taxon>Cyanidiales</taxon>
        <taxon>Cyanidiaceae</taxon>
        <taxon>Cyanidioschyzon</taxon>
    </lineage>
</organism>
<dbReference type="GeneID" id="16992264"/>
<dbReference type="AlphaFoldDB" id="M1V6F4"/>
<dbReference type="PANTHER" id="PTHR45790:SF3">
    <property type="entry name" value="S-ADENOSYL-L-METHIONINE-DEPENDENT UROPORPHYRINOGEN III METHYLTRANSFERASE, CHLOROPLASTIC"/>
    <property type="match status" value="1"/>
</dbReference>
<name>M1V6F4_CYAM1</name>
<evidence type="ECO:0000313" key="9">
    <source>
        <dbReference type="Proteomes" id="UP000007014"/>
    </source>
</evidence>